<dbReference type="OrthoDB" id="8128798at2"/>
<dbReference type="Proteomes" id="UP000050863">
    <property type="component" value="Unassembled WGS sequence"/>
</dbReference>
<sequence>MPVYLCNKTDQAMRDIEIGTVGLTIKLSMSTPDATGKTPLATTRTSLAIEQLAPNTAVLIDRYDPMLDADFITSYDVAFIDRKAQRQRRRCMIGPGGPSVPFYRVC</sequence>
<dbReference type="AlphaFoldDB" id="A0A0R3M4D4"/>
<evidence type="ECO:0000313" key="2">
    <source>
        <dbReference type="Proteomes" id="UP000050863"/>
    </source>
</evidence>
<dbReference type="EMBL" id="LLXZ01000009">
    <property type="protein sequence ID" value="KRR14921.1"/>
    <property type="molecule type" value="Genomic_DNA"/>
</dbReference>
<gene>
    <name evidence="1" type="ORF">CQ12_32285</name>
</gene>
<protein>
    <submittedName>
        <fullName evidence="1">Uncharacterized protein</fullName>
    </submittedName>
</protein>
<reference evidence="1 2" key="1">
    <citation type="submission" date="2014-03" db="EMBL/GenBank/DDBJ databases">
        <title>Bradyrhizobium valentinum sp. nov., isolated from effective nodules of Lupinus mariae-josephae, a lupine endemic of basic-lime soils in Eastern Spain.</title>
        <authorList>
            <person name="Duran D."/>
            <person name="Rey L."/>
            <person name="Navarro A."/>
            <person name="Busquets A."/>
            <person name="Imperial J."/>
            <person name="Ruiz-Argueso T."/>
        </authorList>
    </citation>
    <scope>NUCLEOTIDE SEQUENCE [LARGE SCALE GENOMIC DNA]</scope>
    <source>
        <strain evidence="1 2">PAC68</strain>
    </source>
</reference>
<dbReference type="STRING" id="280332.CQ12_32285"/>
<evidence type="ECO:0000313" key="1">
    <source>
        <dbReference type="EMBL" id="KRR14921.1"/>
    </source>
</evidence>
<keyword evidence="2" id="KW-1185">Reference proteome</keyword>
<proteinExistence type="predicted"/>
<name>A0A0R3M4D4_9BRAD</name>
<comment type="caution">
    <text evidence="1">The sequence shown here is derived from an EMBL/GenBank/DDBJ whole genome shotgun (WGS) entry which is preliminary data.</text>
</comment>
<organism evidence="1 2">
    <name type="scientific">Bradyrhizobium jicamae</name>
    <dbReference type="NCBI Taxonomy" id="280332"/>
    <lineage>
        <taxon>Bacteria</taxon>
        <taxon>Pseudomonadati</taxon>
        <taxon>Pseudomonadota</taxon>
        <taxon>Alphaproteobacteria</taxon>
        <taxon>Hyphomicrobiales</taxon>
        <taxon>Nitrobacteraceae</taxon>
        <taxon>Bradyrhizobium</taxon>
    </lineage>
</organism>
<accession>A0A0R3M4D4</accession>
<dbReference type="RefSeq" id="WP_057833667.1">
    <property type="nucleotide sequence ID" value="NZ_LLXZ01000009.1"/>
</dbReference>